<gene>
    <name evidence="5" type="ORF">GCM10011579_036490</name>
</gene>
<comment type="caution">
    <text evidence="5">The sequence shown here is derived from an EMBL/GenBank/DDBJ whole genome shotgun (WGS) entry which is preliminary data.</text>
</comment>
<keyword evidence="2" id="KW-1133">Transmembrane helix</keyword>
<dbReference type="Pfam" id="PF00656">
    <property type="entry name" value="Peptidase_C14"/>
    <property type="match status" value="1"/>
</dbReference>
<dbReference type="Gene3D" id="3.40.50.1460">
    <property type="match status" value="1"/>
</dbReference>
<dbReference type="AlphaFoldDB" id="A0A917Y577"/>
<dbReference type="InterPro" id="IPR002939">
    <property type="entry name" value="DnaJ_C"/>
</dbReference>
<dbReference type="PANTHER" id="PTHR43096">
    <property type="entry name" value="DNAJ HOMOLOG 1, MITOCHONDRIAL-RELATED"/>
    <property type="match status" value="1"/>
</dbReference>
<evidence type="ECO:0000259" key="4">
    <source>
        <dbReference type="Pfam" id="PF01556"/>
    </source>
</evidence>
<dbReference type="RefSeq" id="WP_189187043.1">
    <property type="nucleotide sequence ID" value="NZ_BMMM01000006.1"/>
</dbReference>
<keyword evidence="2" id="KW-0472">Membrane</keyword>
<feature type="transmembrane region" description="Helical" evidence="2">
    <location>
        <begin position="471"/>
        <end position="491"/>
    </location>
</feature>
<dbReference type="Gene3D" id="2.60.260.20">
    <property type="entry name" value="Urease metallochaperone UreE, N-terminal domain"/>
    <property type="match status" value="2"/>
</dbReference>
<sequence length="617" mass="65904">MADALDGDFSRSRAVLVGTWDYAELPPVPAARHSLDRLHGLLTGPLCGWPEERLLVVPNRGSLGELPHELVKSFVDVTDVALFYYVGHGQYDAEDQLCLALGESNVDAALRTTSSLAFDQVRRAFRASRAAIKIAILDCCFAGLAGPREGTLSGTGTLPPKPGSFLMMASGEFSTAWFESADEVEQPQTYFTKYLVDVVERGIPGQGEGLRLGAIFDTVAGELVRDRKPEPGCRTSDQASNFYFARNLAAGERGRDIRAEAVVPFREALKGATVSLRVPLRCAPCEGVGKIDDEECGTCHGTGEAAGHRSLSTRLRPGAADGEIVRLEGEGWAGPGGGRPGDLLVTVHVDTDPDLTRSGDDLLTTLAISHAERASGNTVSLRLSGDWVGVRVPIGCEYGTVVRVPGRGAPTEDGGRGDLLVTLEPTAPASPAEDARLLPPNPRPAALLAPPTGDGPVTKYRWPASRVVAQWLGLLLVLGLVVTPVIVVGLLKEYVPKMGWLPGSAASSFVLGAFAGLYPLVKRLLSWRRPPLILSDEGVTYVRFGFISWANIAGVRPSTPGHPWVTVVPRRTTHLTTGQPNPLVLPAIMLSDLRGRPQNVTESMREHCSSLVVAPRV</sequence>
<dbReference type="Pfam" id="PF01556">
    <property type="entry name" value="DnaJ_C"/>
    <property type="match status" value="1"/>
</dbReference>
<dbReference type="EMBL" id="BMMM01000006">
    <property type="protein sequence ID" value="GGN65732.1"/>
    <property type="molecule type" value="Genomic_DNA"/>
</dbReference>
<dbReference type="Proteomes" id="UP000600365">
    <property type="component" value="Unassembled WGS sequence"/>
</dbReference>
<proteinExistence type="predicted"/>
<dbReference type="SUPFAM" id="SSF52129">
    <property type="entry name" value="Caspase-like"/>
    <property type="match status" value="1"/>
</dbReference>
<feature type="transmembrane region" description="Helical" evidence="2">
    <location>
        <begin position="503"/>
        <end position="521"/>
    </location>
</feature>
<feature type="domain" description="Chaperone DnaJ C-terminal" evidence="4">
    <location>
        <begin position="257"/>
        <end position="427"/>
    </location>
</feature>
<evidence type="ECO:0000256" key="1">
    <source>
        <dbReference type="ARBA" id="ARBA00023186"/>
    </source>
</evidence>
<dbReference type="SUPFAM" id="SSF49493">
    <property type="entry name" value="HSP40/DnaJ peptide-binding domain"/>
    <property type="match status" value="2"/>
</dbReference>
<dbReference type="InterPro" id="IPR029030">
    <property type="entry name" value="Caspase-like_dom_sf"/>
</dbReference>
<dbReference type="CDD" id="cd10747">
    <property type="entry name" value="DnaJ_C"/>
    <property type="match status" value="1"/>
</dbReference>
<dbReference type="GO" id="GO:0006508">
    <property type="term" value="P:proteolysis"/>
    <property type="evidence" value="ECO:0007669"/>
    <property type="project" value="InterPro"/>
</dbReference>
<evidence type="ECO:0000256" key="2">
    <source>
        <dbReference type="SAM" id="Phobius"/>
    </source>
</evidence>
<keyword evidence="1" id="KW-0143">Chaperone</keyword>
<dbReference type="PANTHER" id="PTHR43096:SF52">
    <property type="entry name" value="DNAJ HOMOLOG 1, MITOCHONDRIAL-RELATED"/>
    <property type="match status" value="1"/>
</dbReference>
<dbReference type="GO" id="GO:0051082">
    <property type="term" value="F:unfolded protein binding"/>
    <property type="evidence" value="ECO:0007669"/>
    <property type="project" value="InterPro"/>
</dbReference>
<keyword evidence="6" id="KW-1185">Reference proteome</keyword>
<name>A0A917Y577_9ACTN</name>
<protein>
    <submittedName>
        <fullName evidence="5">Uncharacterized protein</fullName>
    </submittedName>
</protein>
<dbReference type="InterPro" id="IPR008971">
    <property type="entry name" value="HSP40/DnaJ_pept-bd"/>
</dbReference>
<organism evidence="5 6">
    <name type="scientific">Streptomyces albiflavescens</name>
    <dbReference type="NCBI Taxonomy" id="1623582"/>
    <lineage>
        <taxon>Bacteria</taxon>
        <taxon>Bacillati</taxon>
        <taxon>Actinomycetota</taxon>
        <taxon>Actinomycetes</taxon>
        <taxon>Kitasatosporales</taxon>
        <taxon>Streptomycetaceae</taxon>
        <taxon>Streptomyces</taxon>
    </lineage>
</organism>
<evidence type="ECO:0000313" key="6">
    <source>
        <dbReference type="Proteomes" id="UP000600365"/>
    </source>
</evidence>
<evidence type="ECO:0000313" key="5">
    <source>
        <dbReference type="EMBL" id="GGN65732.1"/>
    </source>
</evidence>
<reference evidence="5 6" key="1">
    <citation type="journal article" date="2014" name="Int. J. Syst. Evol. Microbiol.">
        <title>Complete genome sequence of Corynebacterium casei LMG S-19264T (=DSM 44701T), isolated from a smear-ripened cheese.</title>
        <authorList>
            <consortium name="US DOE Joint Genome Institute (JGI-PGF)"/>
            <person name="Walter F."/>
            <person name="Albersmeier A."/>
            <person name="Kalinowski J."/>
            <person name="Ruckert C."/>
        </authorList>
    </citation>
    <scope>NUCLEOTIDE SEQUENCE [LARGE SCALE GENOMIC DNA]</scope>
    <source>
        <strain evidence="5 6">CGMCC 4.7111</strain>
    </source>
</reference>
<feature type="domain" description="Peptidase C14 caspase" evidence="3">
    <location>
        <begin position="14"/>
        <end position="243"/>
    </location>
</feature>
<dbReference type="GO" id="GO:0042026">
    <property type="term" value="P:protein refolding"/>
    <property type="evidence" value="ECO:0007669"/>
    <property type="project" value="TreeGrafter"/>
</dbReference>
<dbReference type="NCBIfam" id="NF047832">
    <property type="entry name" value="caspase_w_EACC1"/>
    <property type="match status" value="1"/>
</dbReference>
<keyword evidence="2" id="KW-0812">Transmembrane</keyword>
<dbReference type="InterPro" id="IPR011600">
    <property type="entry name" value="Pept_C14_caspase"/>
</dbReference>
<dbReference type="GO" id="GO:0005737">
    <property type="term" value="C:cytoplasm"/>
    <property type="evidence" value="ECO:0007669"/>
    <property type="project" value="TreeGrafter"/>
</dbReference>
<accession>A0A917Y577</accession>
<dbReference type="GO" id="GO:0004197">
    <property type="term" value="F:cysteine-type endopeptidase activity"/>
    <property type="evidence" value="ECO:0007669"/>
    <property type="project" value="InterPro"/>
</dbReference>
<evidence type="ECO:0000259" key="3">
    <source>
        <dbReference type="Pfam" id="PF00656"/>
    </source>
</evidence>